<comment type="function">
    <text evidence="3">Cell wall formation.</text>
</comment>
<proteinExistence type="inferred from homology"/>
<dbReference type="Pfam" id="PF07478">
    <property type="entry name" value="Dala_Dala_lig_C"/>
    <property type="match status" value="1"/>
</dbReference>
<keyword evidence="12" id="KW-0573">Peptidoglycan synthesis</keyword>
<reference evidence="17 18" key="1">
    <citation type="submission" date="2015-11" db="EMBL/GenBank/DDBJ databases">
        <title>Exploring the genomic traits of fungus-feeding bacterial genus Collimonas.</title>
        <authorList>
            <person name="Song C."/>
            <person name="Schmidt R."/>
            <person name="de Jager V."/>
            <person name="Krzyzanowska D."/>
            <person name="Jongedijk E."/>
            <person name="Cankar K."/>
            <person name="Beekwilder J."/>
            <person name="van Veen A."/>
            <person name="de Boer W."/>
            <person name="van Veen J.A."/>
            <person name="Garbeva P."/>
        </authorList>
    </citation>
    <scope>NUCLEOTIDE SEQUENCE [LARGE SCALE GENOMIC DNA]</scope>
    <source>
        <strain evidence="17 18">Ter6</strain>
    </source>
</reference>
<evidence type="ECO:0000256" key="7">
    <source>
        <dbReference type="ARBA" id="ARBA00022490"/>
    </source>
</evidence>
<organism evidence="17">
    <name type="scientific">Collimonas fungivorans</name>
    <dbReference type="NCBI Taxonomy" id="158899"/>
    <lineage>
        <taxon>Bacteria</taxon>
        <taxon>Pseudomonadati</taxon>
        <taxon>Pseudomonadota</taxon>
        <taxon>Betaproteobacteria</taxon>
        <taxon>Burkholderiales</taxon>
        <taxon>Oxalobacteraceae</taxon>
        <taxon>Collimonas</taxon>
    </lineage>
</organism>
<name>A0A127PDH4_9BURK</name>
<comment type="similarity">
    <text evidence="5">Belongs to the D-alanine--D-alanine ligase family.</text>
</comment>
<sequence length="325" mass="36022">MSKEFIAIITGGDSSEREIALQTAESVAQSLEQKNINYEILDVSSYRHFINLPLSGYTRVFLALHGGFGENGMAQAHLKGLGIPHNGPSPQSSAICMDKLLTKHVAKGLGIRVPDYLYFPDGKTAFFETAKERFGRRFIVKPNGEGCSIGVSLVQGGVEEFEKAVEVASSFGRGLLIEEFISGQELSVCYFYHGMLPTLAVGYTTDFFSFEAKYESDETQSWFINLDDNIRQKIERDGSTFAKALGLDYYRADVIVSNEHPYLIEVNTLPGLTSHSLFPKACRETGVNFDEMVLMLNNLKSICAVPDTAMREDLAATRPNEQHSE</sequence>
<evidence type="ECO:0000256" key="4">
    <source>
        <dbReference type="ARBA" id="ARBA00004496"/>
    </source>
</evidence>
<evidence type="ECO:0000256" key="8">
    <source>
        <dbReference type="ARBA" id="ARBA00022598"/>
    </source>
</evidence>
<protein>
    <recommendedName>
        <fullName evidence="6">D-alanine--D-alanine ligase</fullName>
        <ecNumber evidence="6">6.3.2.4</ecNumber>
    </recommendedName>
</protein>
<evidence type="ECO:0000259" key="16">
    <source>
        <dbReference type="PROSITE" id="PS50975"/>
    </source>
</evidence>
<evidence type="ECO:0000256" key="3">
    <source>
        <dbReference type="ARBA" id="ARBA00003921"/>
    </source>
</evidence>
<evidence type="ECO:0000256" key="14">
    <source>
        <dbReference type="ARBA" id="ARBA00047614"/>
    </source>
</evidence>
<evidence type="ECO:0000313" key="17">
    <source>
        <dbReference type="EMBL" id="AMO95664.1"/>
    </source>
</evidence>
<dbReference type="SUPFAM" id="SSF56059">
    <property type="entry name" value="Glutathione synthetase ATP-binding domain-like"/>
    <property type="match status" value="1"/>
</dbReference>
<dbReference type="PANTHER" id="PTHR23132:SF23">
    <property type="entry name" value="D-ALANINE--D-ALANINE LIGASE B"/>
    <property type="match status" value="1"/>
</dbReference>
<keyword evidence="13" id="KW-0961">Cell wall biogenesis/degradation</keyword>
<dbReference type="GO" id="GO:0009252">
    <property type="term" value="P:peptidoglycan biosynthetic process"/>
    <property type="evidence" value="ECO:0007669"/>
    <property type="project" value="UniProtKB-KW"/>
</dbReference>
<dbReference type="RefSeq" id="WP_082814782.1">
    <property type="nucleotide sequence ID" value="NZ_CP013232.1"/>
</dbReference>
<dbReference type="AlphaFoldDB" id="A0A127PDH4"/>
<evidence type="ECO:0000256" key="9">
    <source>
        <dbReference type="ARBA" id="ARBA00022741"/>
    </source>
</evidence>
<gene>
    <name evidence="17" type="ORF">CFter6_3007</name>
</gene>
<dbReference type="Proteomes" id="UP000072421">
    <property type="component" value="Chromosome"/>
</dbReference>
<dbReference type="GO" id="GO:0005524">
    <property type="term" value="F:ATP binding"/>
    <property type="evidence" value="ECO:0007669"/>
    <property type="project" value="UniProtKB-UniRule"/>
</dbReference>
<keyword evidence="9 15" id="KW-0547">Nucleotide-binding</keyword>
<comment type="cofactor">
    <cofactor evidence="2">
        <name>Mg(2+)</name>
        <dbReference type="ChEBI" id="CHEBI:18420"/>
    </cofactor>
</comment>
<evidence type="ECO:0000313" key="18">
    <source>
        <dbReference type="Proteomes" id="UP000072421"/>
    </source>
</evidence>
<dbReference type="InterPro" id="IPR016185">
    <property type="entry name" value="PreATP-grasp_dom_sf"/>
</dbReference>
<dbReference type="PANTHER" id="PTHR23132">
    <property type="entry name" value="D-ALANINE--D-ALANINE LIGASE"/>
    <property type="match status" value="1"/>
</dbReference>
<keyword evidence="10 15" id="KW-0067">ATP-binding</keyword>
<dbReference type="SUPFAM" id="SSF52440">
    <property type="entry name" value="PreATP-grasp domain"/>
    <property type="match status" value="1"/>
</dbReference>
<dbReference type="GO" id="GO:0008360">
    <property type="term" value="P:regulation of cell shape"/>
    <property type="evidence" value="ECO:0007669"/>
    <property type="project" value="UniProtKB-KW"/>
</dbReference>
<dbReference type="Gene3D" id="3.30.1490.20">
    <property type="entry name" value="ATP-grasp fold, A domain"/>
    <property type="match status" value="1"/>
</dbReference>
<evidence type="ECO:0000256" key="10">
    <source>
        <dbReference type="ARBA" id="ARBA00022840"/>
    </source>
</evidence>
<dbReference type="OrthoDB" id="9813261at2"/>
<evidence type="ECO:0000256" key="15">
    <source>
        <dbReference type="PROSITE-ProRule" id="PRU00409"/>
    </source>
</evidence>
<accession>A0A127PDH4</accession>
<evidence type="ECO:0000256" key="13">
    <source>
        <dbReference type="ARBA" id="ARBA00023316"/>
    </source>
</evidence>
<dbReference type="GO" id="GO:0071555">
    <property type="term" value="P:cell wall organization"/>
    <property type="evidence" value="ECO:0007669"/>
    <property type="project" value="UniProtKB-KW"/>
</dbReference>
<dbReference type="GO" id="GO:0008716">
    <property type="term" value="F:D-alanine-D-alanine ligase activity"/>
    <property type="evidence" value="ECO:0007669"/>
    <property type="project" value="UniProtKB-EC"/>
</dbReference>
<dbReference type="InterPro" id="IPR011761">
    <property type="entry name" value="ATP-grasp"/>
</dbReference>
<evidence type="ECO:0000256" key="5">
    <source>
        <dbReference type="ARBA" id="ARBA00010871"/>
    </source>
</evidence>
<keyword evidence="8 17" id="KW-0436">Ligase</keyword>
<dbReference type="InterPro" id="IPR011095">
    <property type="entry name" value="Dala_Dala_lig_C"/>
</dbReference>
<dbReference type="Gene3D" id="3.40.50.20">
    <property type="match status" value="1"/>
</dbReference>
<evidence type="ECO:0000256" key="12">
    <source>
        <dbReference type="ARBA" id="ARBA00022984"/>
    </source>
</evidence>
<dbReference type="GO" id="GO:0005737">
    <property type="term" value="C:cytoplasm"/>
    <property type="evidence" value="ECO:0007669"/>
    <property type="project" value="UniProtKB-SubCell"/>
</dbReference>
<dbReference type="EC" id="6.3.2.4" evidence="6"/>
<evidence type="ECO:0000256" key="2">
    <source>
        <dbReference type="ARBA" id="ARBA00001946"/>
    </source>
</evidence>
<evidence type="ECO:0000256" key="1">
    <source>
        <dbReference type="ARBA" id="ARBA00001936"/>
    </source>
</evidence>
<comment type="subcellular location">
    <subcellularLocation>
        <location evidence="4">Cytoplasm</location>
    </subcellularLocation>
</comment>
<dbReference type="GO" id="GO:0046872">
    <property type="term" value="F:metal ion binding"/>
    <property type="evidence" value="ECO:0007669"/>
    <property type="project" value="InterPro"/>
</dbReference>
<keyword evidence="11" id="KW-0133">Cell shape</keyword>
<comment type="catalytic activity">
    <reaction evidence="14">
        <text>2 D-alanine + ATP = D-alanyl-D-alanine + ADP + phosphate + H(+)</text>
        <dbReference type="Rhea" id="RHEA:11224"/>
        <dbReference type="ChEBI" id="CHEBI:15378"/>
        <dbReference type="ChEBI" id="CHEBI:30616"/>
        <dbReference type="ChEBI" id="CHEBI:43474"/>
        <dbReference type="ChEBI" id="CHEBI:57416"/>
        <dbReference type="ChEBI" id="CHEBI:57822"/>
        <dbReference type="ChEBI" id="CHEBI:456216"/>
        <dbReference type="EC" id="6.3.2.4"/>
    </reaction>
</comment>
<evidence type="ECO:0000256" key="6">
    <source>
        <dbReference type="ARBA" id="ARBA00012216"/>
    </source>
</evidence>
<feature type="domain" description="ATP-grasp" evidence="16">
    <location>
        <begin position="103"/>
        <end position="298"/>
    </location>
</feature>
<dbReference type="InterPro" id="IPR013815">
    <property type="entry name" value="ATP_grasp_subdomain_1"/>
</dbReference>
<dbReference type="Gene3D" id="3.30.470.20">
    <property type="entry name" value="ATP-grasp fold, B domain"/>
    <property type="match status" value="1"/>
</dbReference>
<dbReference type="PROSITE" id="PS00843">
    <property type="entry name" value="DALA_DALA_LIGASE_1"/>
    <property type="match status" value="1"/>
</dbReference>
<dbReference type="EMBL" id="CP013232">
    <property type="protein sequence ID" value="AMO95664.1"/>
    <property type="molecule type" value="Genomic_DNA"/>
</dbReference>
<comment type="cofactor">
    <cofactor evidence="1">
        <name>Mn(2+)</name>
        <dbReference type="ChEBI" id="CHEBI:29035"/>
    </cofactor>
</comment>
<dbReference type="InterPro" id="IPR000291">
    <property type="entry name" value="D-Ala_lig_Van_CS"/>
</dbReference>
<evidence type="ECO:0000256" key="11">
    <source>
        <dbReference type="ARBA" id="ARBA00022960"/>
    </source>
</evidence>
<keyword evidence="7" id="KW-0963">Cytoplasm</keyword>
<dbReference type="PROSITE" id="PS50975">
    <property type="entry name" value="ATP_GRASP"/>
    <property type="match status" value="1"/>
</dbReference>
<dbReference type="PATRIC" id="fig|158899.10.peg.3001"/>
<dbReference type="NCBIfam" id="NF002378">
    <property type="entry name" value="PRK01372.1"/>
    <property type="match status" value="1"/>
</dbReference>